<proteinExistence type="predicted"/>
<dbReference type="PROSITE" id="PS51198">
    <property type="entry name" value="UVRD_HELICASE_ATP_BIND"/>
    <property type="match status" value="1"/>
</dbReference>
<feature type="binding site" evidence="9">
    <location>
        <begin position="259"/>
        <end position="266"/>
    </location>
    <ligand>
        <name>ATP</name>
        <dbReference type="ChEBI" id="CHEBI:30616"/>
    </ligand>
</feature>
<dbReference type="InterPro" id="IPR014017">
    <property type="entry name" value="DNA_helicase_UvrD-like_C"/>
</dbReference>
<feature type="domain" description="UvrD-like helicase ATP-binding" evidence="12">
    <location>
        <begin position="238"/>
        <end position="719"/>
    </location>
</feature>
<comment type="catalytic activity">
    <reaction evidence="6">
        <text>Couples ATP hydrolysis with the unwinding of duplex DNA by translocating in the 3'-5' direction.</text>
        <dbReference type="EC" id="5.6.2.4"/>
    </reaction>
</comment>
<sequence>MLRYILLAVALLVNAPLSESIAQTTATAAPKAVTVYLCQSRQSQVYHYTRACPGLNTCSTSLKQTTVAKARRVGRRACRLASCAKRQSPTTHQASNTPPPSSPLSYAPWSLVVLLLGYGGYRRQVSVRKRDARTLKLRVWLVPLEQAEATFRTKTTVASGFFDHYALSQWKEQYQQAFAEVSGVAYHDTTLSSLEKATIHSFLEHYGRAEELRQAYNAEFIPQELERYDSLFSHIEGRSLDQQQRTAIVRNETNSLVVAGAGSGKTTTIIGKVKYVLERYQTPPGNILLISFTKASAATLAARLGLDSLVPKTFHKFGKDIICAVEGKQPSLYADSQFGTFITSAFNELMQTPAYAEQVTTYFQHYLKPAKPNEEFQDQGQYIQHLKDHNFRSYKTVGKTFQGRTTYKQEVVKSVEECQIANFLLFHGVEYQYEAPYEHDTASSEYAQWKPDFTLTQGGKRVYLEHFGIDREGNVPAFFAQPGQSRQAASAQYRSKMEWARQTSQQYGTPLVESYSYQKQENTLFSQLEANLAQQGIVLQPKSPAAIWEIISAAAAEEVKGFSTLLQTFIILMKSDNVSLEDLRKKNEATAHEHQRERNHRFLDLVGPIYARYQQHLKDRREIDFSDLINKATEYIATGAYNKPFEYLIIDEFQDISKGRARLIQAIQARNPSCKLFCVGDDWQSIYRFAGSDISLFTDFSDHFGVSATSAIETTYRFHEPLISLSSAFITQNPRQKNKKLKSASAGKKTDYRIVYQESEEQDDTLVLKQILEELIAQLPGIASKELLLLGRYSFDWKRIKNTARTFSMDSASQVLSYAYQDSLGQAQRLHLPFMTVHKAKGLEADVVILLNCNAGKFGFPSQLSDDPVLSLLLSGADQYENAEERRLFYVALTRAKEQVILVTDPAAKSKFITELEGEDHHSSRKKCPVCVTADLYKRSGTTNDKLWTFYGCANYAYGCNYREWVR</sequence>
<evidence type="ECO:0000256" key="4">
    <source>
        <dbReference type="ARBA" id="ARBA00022840"/>
    </source>
</evidence>
<evidence type="ECO:0000256" key="5">
    <source>
        <dbReference type="ARBA" id="ARBA00023235"/>
    </source>
</evidence>
<dbReference type="Proteomes" id="UP000198131">
    <property type="component" value="Unassembled WGS sequence"/>
</dbReference>
<feature type="chain" id="PRO_5012645886" description="DNA 3'-5' helicase" evidence="11">
    <location>
        <begin position="23"/>
        <end position="967"/>
    </location>
</feature>
<evidence type="ECO:0000256" key="9">
    <source>
        <dbReference type="PROSITE-ProRule" id="PRU00560"/>
    </source>
</evidence>
<evidence type="ECO:0000313" key="13">
    <source>
        <dbReference type="EMBL" id="SNC77626.1"/>
    </source>
</evidence>
<evidence type="ECO:0000256" key="10">
    <source>
        <dbReference type="SAM" id="MobiDB-lite"/>
    </source>
</evidence>
<keyword evidence="1 9" id="KW-0547">Nucleotide-binding</keyword>
<dbReference type="OrthoDB" id="9809039at2"/>
<dbReference type="SUPFAM" id="SSF52540">
    <property type="entry name" value="P-loop containing nucleoside triphosphate hydrolases"/>
    <property type="match status" value="1"/>
</dbReference>
<dbReference type="GO" id="GO:0005524">
    <property type="term" value="F:ATP binding"/>
    <property type="evidence" value="ECO:0007669"/>
    <property type="project" value="UniProtKB-UniRule"/>
</dbReference>
<dbReference type="AlphaFoldDB" id="A0A212UHG0"/>
<comment type="catalytic activity">
    <reaction evidence="8">
        <text>ATP + H2O = ADP + phosphate + H(+)</text>
        <dbReference type="Rhea" id="RHEA:13065"/>
        <dbReference type="ChEBI" id="CHEBI:15377"/>
        <dbReference type="ChEBI" id="CHEBI:15378"/>
        <dbReference type="ChEBI" id="CHEBI:30616"/>
        <dbReference type="ChEBI" id="CHEBI:43474"/>
        <dbReference type="ChEBI" id="CHEBI:456216"/>
        <dbReference type="EC" id="5.6.2.4"/>
    </reaction>
</comment>
<dbReference type="PANTHER" id="PTHR11070:SF63">
    <property type="entry name" value="DNA HELICASE IV"/>
    <property type="match status" value="1"/>
</dbReference>
<dbReference type="GO" id="GO:0016887">
    <property type="term" value="F:ATP hydrolysis activity"/>
    <property type="evidence" value="ECO:0007669"/>
    <property type="project" value="RHEA"/>
</dbReference>
<keyword evidence="14" id="KW-1185">Reference proteome</keyword>
<evidence type="ECO:0000256" key="7">
    <source>
        <dbReference type="ARBA" id="ARBA00034808"/>
    </source>
</evidence>
<keyword evidence="11" id="KW-0732">Signal</keyword>
<keyword evidence="2 9" id="KW-0378">Hydrolase</keyword>
<keyword evidence="4 9" id="KW-0067">ATP-binding</keyword>
<evidence type="ECO:0000256" key="1">
    <source>
        <dbReference type="ARBA" id="ARBA00022741"/>
    </source>
</evidence>
<dbReference type="InterPro" id="IPR014016">
    <property type="entry name" value="UvrD-like_ATP-bd"/>
</dbReference>
<reference evidence="14" key="1">
    <citation type="submission" date="2017-06" db="EMBL/GenBank/DDBJ databases">
        <authorList>
            <person name="Varghese N."/>
            <person name="Submissions S."/>
        </authorList>
    </citation>
    <scope>NUCLEOTIDE SEQUENCE [LARGE SCALE GENOMIC DNA]</scope>
    <source>
        <strain evidence="14">DSM 11116</strain>
    </source>
</reference>
<dbReference type="InterPro" id="IPR027417">
    <property type="entry name" value="P-loop_NTPase"/>
</dbReference>
<feature type="compositionally biased region" description="Polar residues" evidence="10">
    <location>
        <begin position="85"/>
        <end position="96"/>
    </location>
</feature>
<dbReference type="EC" id="5.6.2.4" evidence="7"/>
<gene>
    <name evidence="13" type="ORF">SAMN06265337_4223</name>
</gene>
<dbReference type="Pfam" id="PF13361">
    <property type="entry name" value="UvrD_C"/>
    <property type="match status" value="1"/>
</dbReference>
<name>A0A212UHG0_9BACT</name>
<evidence type="ECO:0000256" key="6">
    <source>
        <dbReference type="ARBA" id="ARBA00034617"/>
    </source>
</evidence>
<dbReference type="GO" id="GO:0000725">
    <property type="term" value="P:recombinational repair"/>
    <property type="evidence" value="ECO:0007669"/>
    <property type="project" value="TreeGrafter"/>
</dbReference>
<dbReference type="PANTHER" id="PTHR11070">
    <property type="entry name" value="UVRD / RECB / PCRA DNA HELICASE FAMILY MEMBER"/>
    <property type="match status" value="1"/>
</dbReference>
<evidence type="ECO:0000256" key="8">
    <source>
        <dbReference type="ARBA" id="ARBA00048988"/>
    </source>
</evidence>
<dbReference type="InterPro" id="IPR000212">
    <property type="entry name" value="DNA_helicase_UvrD/REP"/>
</dbReference>
<dbReference type="GO" id="GO:0003677">
    <property type="term" value="F:DNA binding"/>
    <property type="evidence" value="ECO:0007669"/>
    <property type="project" value="InterPro"/>
</dbReference>
<dbReference type="GO" id="GO:0043138">
    <property type="term" value="F:3'-5' DNA helicase activity"/>
    <property type="evidence" value="ECO:0007669"/>
    <property type="project" value="UniProtKB-EC"/>
</dbReference>
<evidence type="ECO:0000256" key="11">
    <source>
        <dbReference type="SAM" id="SignalP"/>
    </source>
</evidence>
<evidence type="ECO:0000259" key="12">
    <source>
        <dbReference type="PROSITE" id="PS51198"/>
    </source>
</evidence>
<feature type="signal peptide" evidence="11">
    <location>
        <begin position="1"/>
        <end position="22"/>
    </location>
</feature>
<evidence type="ECO:0000313" key="14">
    <source>
        <dbReference type="Proteomes" id="UP000198131"/>
    </source>
</evidence>
<evidence type="ECO:0000256" key="3">
    <source>
        <dbReference type="ARBA" id="ARBA00022806"/>
    </source>
</evidence>
<feature type="region of interest" description="Disordered" evidence="10">
    <location>
        <begin position="82"/>
        <end position="103"/>
    </location>
</feature>
<evidence type="ECO:0000256" key="2">
    <source>
        <dbReference type="ARBA" id="ARBA00022801"/>
    </source>
</evidence>
<dbReference type="EMBL" id="FYEW01000004">
    <property type="protein sequence ID" value="SNC77626.1"/>
    <property type="molecule type" value="Genomic_DNA"/>
</dbReference>
<organism evidence="13 14">
    <name type="scientific">Hymenobacter gelipurpurascens</name>
    <dbReference type="NCBI Taxonomy" id="89968"/>
    <lineage>
        <taxon>Bacteria</taxon>
        <taxon>Pseudomonadati</taxon>
        <taxon>Bacteroidota</taxon>
        <taxon>Cytophagia</taxon>
        <taxon>Cytophagales</taxon>
        <taxon>Hymenobacteraceae</taxon>
        <taxon>Hymenobacter</taxon>
    </lineage>
</organism>
<protein>
    <recommendedName>
        <fullName evidence="7">DNA 3'-5' helicase</fullName>
        <ecNumber evidence="7">5.6.2.4</ecNumber>
    </recommendedName>
</protein>
<dbReference type="Pfam" id="PF00580">
    <property type="entry name" value="UvrD-helicase"/>
    <property type="match status" value="2"/>
</dbReference>
<keyword evidence="3 9" id="KW-0347">Helicase</keyword>
<dbReference type="CDD" id="cd18807">
    <property type="entry name" value="SF1_C_UvrD"/>
    <property type="match status" value="1"/>
</dbReference>
<keyword evidence="5" id="KW-0413">Isomerase</keyword>
<accession>A0A212UHG0</accession>
<dbReference type="Gene3D" id="3.40.50.300">
    <property type="entry name" value="P-loop containing nucleotide triphosphate hydrolases"/>
    <property type="match status" value="3"/>
</dbReference>
<dbReference type="GO" id="GO:0005829">
    <property type="term" value="C:cytosol"/>
    <property type="evidence" value="ECO:0007669"/>
    <property type="project" value="TreeGrafter"/>
</dbReference>